<dbReference type="AlphaFoldDB" id="A0A2G9RYF4"/>
<sequence length="135" mass="15380">CHPLFTLFPPCIPIFTVLDSAAGCIVYNTFNYLTDLLATVGTIPNILHLFPGWGRFRCGPVAYGRTSIPQLPGRLDMVTLAHRDYSEFSVPMGYIQYPLLMSRLTDKTRQAFEDVTPHNSTKIFMNFTVYYKLYS</sequence>
<dbReference type="Proteomes" id="UP000228934">
    <property type="component" value="Unassembled WGS sequence"/>
</dbReference>
<reference evidence="2" key="1">
    <citation type="journal article" date="2017" name="Nat. Commun.">
        <title>The North American bullfrog draft genome provides insight into hormonal regulation of long noncoding RNA.</title>
        <authorList>
            <person name="Hammond S.A."/>
            <person name="Warren R.L."/>
            <person name="Vandervalk B.P."/>
            <person name="Kucuk E."/>
            <person name="Khan H."/>
            <person name="Gibb E.A."/>
            <person name="Pandoh P."/>
            <person name="Kirk H."/>
            <person name="Zhao Y."/>
            <person name="Jones M."/>
            <person name="Mungall A.J."/>
            <person name="Coope R."/>
            <person name="Pleasance S."/>
            <person name="Moore R.A."/>
            <person name="Holt R.A."/>
            <person name="Round J.M."/>
            <person name="Ohora S."/>
            <person name="Walle B.V."/>
            <person name="Veldhoen N."/>
            <person name="Helbing C.C."/>
            <person name="Birol I."/>
        </authorList>
    </citation>
    <scope>NUCLEOTIDE SEQUENCE [LARGE SCALE GENOMIC DNA]</scope>
</reference>
<name>A0A2G9RYF4_AQUCT</name>
<dbReference type="EMBL" id="KV927826">
    <property type="protein sequence ID" value="PIO32917.1"/>
    <property type="molecule type" value="Genomic_DNA"/>
</dbReference>
<keyword evidence="2" id="KW-1185">Reference proteome</keyword>
<feature type="non-terminal residue" evidence="1">
    <location>
        <position position="1"/>
    </location>
</feature>
<evidence type="ECO:0000313" key="2">
    <source>
        <dbReference type="Proteomes" id="UP000228934"/>
    </source>
</evidence>
<organism evidence="1 2">
    <name type="scientific">Aquarana catesbeiana</name>
    <name type="common">American bullfrog</name>
    <name type="synonym">Rana catesbeiana</name>
    <dbReference type="NCBI Taxonomy" id="8400"/>
    <lineage>
        <taxon>Eukaryota</taxon>
        <taxon>Metazoa</taxon>
        <taxon>Chordata</taxon>
        <taxon>Craniata</taxon>
        <taxon>Vertebrata</taxon>
        <taxon>Euteleostomi</taxon>
        <taxon>Amphibia</taxon>
        <taxon>Batrachia</taxon>
        <taxon>Anura</taxon>
        <taxon>Neobatrachia</taxon>
        <taxon>Ranoidea</taxon>
        <taxon>Ranidae</taxon>
        <taxon>Aquarana</taxon>
    </lineage>
</organism>
<protein>
    <submittedName>
        <fullName evidence="1">Uncharacterized protein</fullName>
    </submittedName>
</protein>
<accession>A0A2G9RYF4</accession>
<proteinExistence type="predicted"/>
<gene>
    <name evidence="1" type="ORF">AB205_0139390</name>
</gene>
<evidence type="ECO:0000313" key="1">
    <source>
        <dbReference type="EMBL" id="PIO32917.1"/>
    </source>
</evidence>